<organism evidence="3 4">
    <name type="scientific">Agrobacterium tumefaciens</name>
    <dbReference type="NCBI Taxonomy" id="358"/>
    <lineage>
        <taxon>Bacteria</taxon>
        <taxon>Pseudomonadati</taxon>
        <taxon>Pseudomonadota</taxon>
        <taxon>Alphaproteobacteria</taxon>
        <taxon>Hyphomicrobiales</taxon>
        <taxon>Rhizobiaceae</taxon>
        <taxon>Rhizobium/Agrobacterium group</taxon>
        <taxon>Agrobacterium</taxon>
        <taxon>Agrobacterium tumefaciens complex</taxon>
    </lineage>
</organism>
<evidence type="ECO:0000313" key="4">
    <source>
        <dbReference type="Proteomes" id="UP000702952"/>
    </source>
</evidence>
<proteinExistence type="predicted"/>
<dbReference type="InterPro" id="IPR045599">
    <property type="entry name" value="DUF6456"/>
</dbReference>
<dbReference type="RefSeq" id="WP_065658148.1">
    <property type="nucleotide sequence ID" value="NZ_CP123838.1"/>
</dbReference>
<evidence type="ECO:0000256" key="1">
    <source>
        <dbReference type="SAM" id="MobiDB-lite"/>
    </source>
</evidence>
<accession>A0AA44F133</accession>
<dbReference type="Proteomes" id="UP000702952">
    <property type="component" value="Unassembled WGS sequence"/>
</dbReference>
<evidence type="ECO:0000313" key="3">
    <source>
        <dbReference type="EMBL" id="NTC27060.1"/>
    </source>
</evidence>
<gene>
    <name evidence="3" type="ORF">G6M46_02675</name>
</gene>
<dbReference type="EMBL" id="JAAMAY010000005">
    <property type="protein sequence ID" value="NTC27060.1"/>
    <property type="molecule type" value="Genomic_DNA"/>
</dbReference>
<dbReference type="Pfam" id="PF20057">
    <property type="entry name" value="DUF6456"/>
    <property type="match status" value="1"/>
</dbReference>
<feature type="region of interest" description="Disordered" evidence="1">
    <location>
        <begin position="259"/>
        <end position="285"/>
    </location>
</feature>
<feature type="domain" description="DUF6456" evidence="2">
    <location>
        <begin position="121"/>
        <end position="256"/>
    </location>
</feature>
<sequence length="285" mass="31322">MSETKSAPSILPDPVLLRLLRCIAAGTAAISEDRGDMVLQRPEAGNGRRGRLALRFPAATVQLALSSGLIERRENTLSAAPPLASYLKRAIARDRDEIFQEQHWDLQTVVLDVGKDRQPARRNLNSSPLTGLSRLKEKDGTAFFPSDALQAGERLAADFHRAQLNPKVTATWEPKIASRTKGEAGGKLDLTDAAISARTRFSRAADAMGPELSGVAIDICCFEKGLEAVERERQWPARSAKLLLRAALLSLARHYAPQAQRSRRTSHHWGDEDYRPPMAPTMATE</sequence>
<name>A0AA44F133_AGRTU</name>
<comment type="caution">
    <text evidence="3">The sequence shown here is derived from an EMBL/GenBank/DDBJ whole genome shotgun (WGS) entry which is preliminary data.</text>
</comment>
<protein>
    <recommendedName>
        <fullName evidence="2">DUF6456 domain-containing protein</fullName>
    </recommendedName>
</protein>
<dbReference type="AlphaFoldDB" id="A0AA44F133"/>
<evidence type="ECO:0000259" key="2">
    <source>
        <dbReference type="Pfam" id="PF20057"/>
    </source>
</evidence>
<reference evidence="3" key="1">
    <citation type="journal article" date="2020" name="Science">
        <title>Unexpected conservation and global transmission of agrobacterial virulence plasmids.</title>
        <authorList>
            <person name="Weisberg A.J."/>
            <person name="Davis E.W. 2nd"/>
            <person name="Tabima J."/>
            <person name="Belcher M.S."/>
            <person name="Miller M."/>
            <person name="Kuo C.H."/>
            <person name="Loper J.E."/>
            <person name="Grunwald N.J."/>
            <person name="Putnam M.L."/>
            <person name="Chang J.H."/>
        </authorList>
    </citation>
    <scope>NUCLEOTIDE SEQUENCE</scope>
    <source>
        <strain evidence="3">17-1853-1a</strain>
    </source>
</reference>